<dbReference type="EMBL" id="FRAA01000001">
    <property type="protein sequence ID" value="SHJ42991.1"/>
    <property type="molecule type" value="Genomic_DNA"/>
</dbReference>
<sequence>MSLNILEDELIIWLLLDQSLWGHHIFIEGFKVHISVIDRVELHECTRSYLVMNQLGLPVCVSPDGFPTSNYQFLFNKNLLGIVCSLFLFQKKEDLLCPFYAVEKELVF</sequence>
<protein>
    <submittedName>
        <fullName evidence="1">Uncharacterized protein</fullName>
    </submittedName>
</protein>
<dbReference type="RefSeq" id="WP_073118404.1">
    <property type="nucleotide sequence ID" value="NZ_FRAA01000001.1"/>
</dbReference>
<evidence type="ECO:0000313" key="2">
    <source>
        <dbReference type="Proteomes" id="UP000184474"/>
    </source>
</evidence>
<dbReference type="STRING" id="156994.SAMN04488028_10185"/>
<name>A0A1M6J8I8_REIAG</name>
<keyword evidence="2" id="KW-1185">Reference proteome</keyword>
<evidence type="ECO:0000313" key="1">
    <source>
        <dbReference type="EMBL" id="SHJ42991.1"/>
    </source>
</evidence>
<proteinExistence type="predicted"/>
<gene>
    <name evidence="1" type="ORF">SAMN04488028_10185</name>
</gene>
<dbReference type="AlphaFoldDB" id="A0A1M6J8I8"/>
<reference evidence="2" key="1">
    <citation type="submission" date="2016-11" db="EMBL/GenBank/DDBJ databases">
        <authorList>
            <person name="Varghese N."/>
            <person name="Submissions S."/>
        </authorList>
    </citation>
    <scope>NUCLEOTIDE SEQUENCE [LARGE SCALE GENOMIC DNA]</scope>
    <source>
        <strain evidence="2">DSM 26134</strain>
    </source>
</reference>
<accession>A0A1M6J8I8</accession>
<dbReference type="Proteomes" id="UP000184474">
    <property type="component" value="Unassembled WGS sequence"/>
</dbReference>
<organism evidence="1 2">
    <name type="scientific">Reichenbachiella agariperforans</name>
    <dbReference type="NCBI Taxonomy" id="156994"/>
    <lineage>
        <taxon>Bacteria</taxon>
        <taxon>Pseudomonadati</taxon>
        <taxon>Bacteroidota</taxon>
        <taxon>Cytophagia</taxon>
        <taxon>Cytophagales</taxon>
        <taxon>Reichenbachiellaceae</taxon>
        <taxon>Reichenbachiella</taxon>
    </lineage>
</organism>